<dbReference type="EMBL" id="JACCBU010000001">
    <property type="protein sequence ID" value="NYE71838.1"/>
    <property type="molecule type" value="Genomic_DNA"/>
</dbReference>
<name>A0A7Y9I7P0_9ACTN</name>
<sequence length="99" mass="11813">MIMARLDPRELGYRYVEQSSPPPAERVSEVAVTTHPHLYEVDPRLMERWVLQQTFPNWDSLRIMNARHDHLDWMHRHFAERVITGSELLAEVDDDHPDR</sequence>
<dbReference type="Proteomes" id="UP000569914">
    <property type="component" value="Unassembled WGS sequence"/>
</dbReference>
<comment type="caution">
    <text evidence="1">The sequence shown here is derived from an EMBL/GenBank/DDBJ whole genome shotgun (WGS) entry which is preliminary data.</text>
</comment>
<reference evidence="1 2" key="1">
    <citation type="submission" date="2020-07" db="EMBL/GenBank/DDBJ databases">
        <title>Sequencing the genomes of 1000 actinobacteria strains.</title>
        <authorList>
            <person name="Klenk H.-P."/>
        </authorList>
    </citation>
    <scope>NUCLEOTIDE SEQUENCE [LARGE SCALE GENOMIC DNA]</scope>
    <source>
        <strain evidence="1 2">DSM 22083</strain>
    </source>
</reference>
<accession>A0A7Y9I7P0</accession>
<proteinExistence type="predicted"/>
<evidence type="ECO:0000313" key="2">
    <source>
        <dbReference type="Proteomes" id="UP000569914"/>
    </source>
</evidence>
<gene>
    <name evidence="1" type="ORF">BKA15_003167</name>
</gene>
<keyword evidence="2" id="KW-1185">Reference proteome</keyword>
<organism evidence="1 2">
    <name type="scientific">Microlunatus parietis</name>
    <dbReference type="NCBI Taxonomy" id="682979"/>
    <lineage>
        <taxon>Bacteria</taxon>
        <taxon>Bacillati</taxon>
        <taxon>Actinomycetota</taxon>
        <taxon>Actinomycetes</taxon>
        <taxon>Propionibacteriales</taxon>
        <taxon>Propionibacteriaceae</taxon>
        <taxon>Microlunatus</taxon>
    </lineage>
</organism>
<evidence type="ECO:0000313" key="1">
    <source>
        <dbReference type="EMBL" id="NYE71838.1"/>
    </source>
</evidence>
<protein>
    <submittedName>
        <fullName evidence="1">Uncharacterized protein</fullName>
    </submittedName>
</protein>
<dbReference type="AlphaFoldDB" id="A0A7Y9I7P0"/>